<evidence type="ECO:0000256" key="1">
    <source>
        <dbReference type="ARBA" id="ARBA00022475"/>
    </source>
</evidence>
<dbReference type="EMBL" id="FZOC01000003">
    <property type="protein sequence ID" value="SNR87402.1"/>
    <property type="molecule type" value="Genomic_DNA"/>
</dbReference>
<protein>
    <recommendedName>
        <fullName evidence="11">Biosynthetic peptidoglycan transglycosylase</fullName>
        <ecNumber evidence="11">2.4.99.28</ecNumber>
    </recommendedName>
    <alternativeName>
        <fullName evidence="11">Glycan polymerase</fullName>
    </alternativeName>
    <alternativeName>
        <fullName evidence="11">Peptidoglycan glycosyltransferase MtgA</fullName>
        <shortName evidence="11">PGT</shortName>
    </alternativeName>
</protein>
<keyword evidence="8 11" id="KW-1133">Transmembrane helix</keyword>
<dbReference type="GO" id="GO:0016763">
    <property type="term" value="F:pentosyltransferase activity"/>
    <property type="evidence" value="ECO:0007669"/>
    <property type="project" value="InterPro"/>
</dbReference>
<evidence type="ECO:0000256" key="2">
    <source>
        <dbReference type="ARBA" id="ARBA00022519"/>
    </source>
</evidence>
<dbReference type="InterPro" id="IPR023346">
    <property type="entry name" value="Lysozyme-like_dom_sf"/>
</dbReference>
<evidence type="ECO:0000313" key="15">
    <source>
        <dbReference type="Proteomes" id="UP000198324"/>
    </source>
</evidence>
<dbReference type="Gene3D" id="1.10.3810.10">
    <property type="entry name" value="Biosynthetic peptidoglycan transglycosylase-like"/>
    <property type="match status" value="1"/>
</dbReference>
<feature type="compositionally biased region" description="Low complexity" evidence="12">
    <location>
        <begin position="279"/>
        <end position="292"/>
    </location>
</feature>
<evidence type="ECO:0000313" key="14">
    <source>
        <dbReference type="EMBL" id="SNR87402.1"/>
    </source>
</evidence>
<evidence type="ECO:0000256" key="5">
    <source>
        <dbReference type="ARBA" id="ARBA00022692"/>
    </source>
</evidence>
<evidence type="ECO:0000256" key="9">
    <source>
        <dbReference type="ARBA" id="ARBA00023136"/>
    </source>
</evidence>
<dbReference type="EC" id="2.4.99.28" evidence="11"/>
<dbReference type="GO" id="GO:0005886">
    <property type="term" value="C:plasma membrane"/>
    <property type="evidence" value="ECO:0007669"/>
    <property type="project" value="UniProtKB-SubCell"/>
</dbReference>
<gene>
    <name evidence="11" type="primary">mtgA</name>
    <name evidence="14" type="ORF">SAMN04488503_1649</name>
</gene>
<dbReference type="PANTHER" id="PTHR30400">
    <property type="entry name" value="MONOFUNCTIONAL BIOSYNTHETIC PEPTIDOGLYCAN TRANSGLYCOSYLASE"/>
    <property type="match status" value="1"/>
</dbReference>
<keyword evidence="2" id="KW-0997">Cell inner membrane</keyword>
<evidence type="ECO:0000256" key="8">
    <source>
        <dbReference type="ARBA" id="ARBA00022989"/>
    </source>
</evidence>
<name>A0A238ZW94_9BACT</name>
<keyword evidence="5 11" id="KW-0812">Transmembrane</keyword>
<proteinExistence type="inferred from homology"/>
<evidence type="ECO:0000259" key="13">
    <source>
        <dbReference type="Pfam" id="PF00912"/>
    </source>
</evidence>
<accession>A0A238ZW94</accession>
<dbReference type="GO" id="GO:0009252">
    <property type="term" value="P:peptidoglycan biosynthetic process"/>
    <property type="evidence" value="ECO:0007669"/>
    <property type="project" value="UniProtKB-UniRule"/>
</dbReference>
<evidence type="ECO:0000256" key="3">
    <source>
        <dbReference type="ARBA" id="ARBA00022676"/>
    </source>
</evidence>
<dbReference type="HAMAP" id="MF_00766">
    <property type="entry name" value="PGT_MtgA"/>
    <property type="match status" value="1"/>
</dbReference>
<comment type="catalytic activity">
    <reaction evidence="11">
        <text>[GlcNAc-(1-&gt;4)-Mur2Ac(oyl-L-Ala-gamma-D-Glu-L-Lys-D-Ala-D-Ala)](n)-di-trans,octa-cis-undecaprenyl diphosphate + beta-D-GlcNAc-(1-&gt;4)-Mur2Ac(oyl-L-Ala-gamma-D-Glu-L-Lys-D-Ala-D-Ala)-di-trans,octa-cis-undecaprenyl diphosphate = [GlcNAc-(1-&gt;4)-Mur2Ac(oyl-L-Ala-gamma-D-Glu-L-Lys-D-Ala-D-Ala)](n+1)-di-trans,octa-cis-undecaprenyl diphosphate + di-trans,octa-cis-undecaprenyl diphosphate + H(+)</text>
        <dbReference type="Rhea" id="RHEA:23708"/>
        <dbReference type="Rhea" id="RHEA-COMP:9602"/>
        <dbReference type="Rhea" id="RHEA-COMP:9603"/>
        <dbReference type="ChEBI" id="CHEBI:15378"/>
        <dbReference type="ChEBI" id="CHEBI:58405"/>
        <dbReference type="ChEBI" id="CHEBI:60033"/>
        <dbReference type="ChEBI" id="CHEBI:78435"/>
        <dbReference type="EC" id="2.4.99.28"/>
    </reaction>
</comment>
<dbReference type="GO" id="GO:0009274">
    <property type="term" value="C:peptidoglycan-based cell wall"/>
    <property type="evidence" value="ECO:0007669"/>
    <property type="project" value="InterPro"/>
</dbReference>
<comment type="similarity">
    <text evidence="11">Belongs to the glycosyltransferase 51 family.</text>
</comment>
<dbReference type="UniPathway" id="UPA00219"/>
<dbReference type="PANTHER" id="PTHR30400:SF0">
    <property type="entry name" value="BIOSYNTHETIC PEPTIDOGLYCAN TRANSGLYCOSYLASE"/>
    <property type="match status" value="1"/>
</dbReference>
<dbReference type="Pfam" id="PF00912">
    <property type="entry name" value="Transgly"/>
    <property type="match status" value="1"/>
</dbReference>
<dbReference type="InterPro" id="IPR001264">
    <property type="entry name" value="Glyco_trans_51"/>
</dbReference>
<comment type="subcellular location">
    <subcellularLocation>
        <location evidence="11">Cell membrane</location>
        <topology evidence="11">Single-pass membrane protein</topology>
    </subcellularLocation>
</comment>
<dbReference type="GO" id="GO:0008955">
    <property type="term" value="F:peptidoglycan glycosyltransferase activity"/>
    <property type="evidence" value="ECO:0007669"/>
    <property type="project" value="UniProtKB-UniRule"/>
</dbReference>
<keyword evidence="6 11" id="KW-0133">Cell shape</keyword>
<feature type="region of interest" description="Disordered" evidence="12">
    <location>
        <begin position="240"/>
        <end position="304"/>
    </location>
</feature>
<dbReference type="GO" id="GO:0071555">
    <property type="term" value="P:cell wall organization"/>
    <property type="evidence" value="ECO:0007669"/>
    <property type="project" value="UniProtKB-KW"/>
</dbReference>
<evidence type="ECO:0000256" key="4">
    <source>
        <dbReference type="ARBA" id="ARBA00022679"/>
    </source>
</evidence>
<keyword evidence="15" id="KW-1185">Reference proteome</keyword>
<comment type="function">
    <text evidence="11">Peptidoglycan polymerase that catalyzes glycan chain elongation from lipid-linked precursors.</text>
</comment>
<evidence type="ECO:0000256" key="12">
    <source>
        <dbReference type="SAM" id="MobiDB-lite"/>
    </source>
</evidence>
<keyword evidence="1 11" id="KW-1003">Cell membrane</keyword>
<dbReference type="Proteomes" id="UP000198324">
    <property type="component" value="Unassembled WGS sequence"/>
</dbReference>
<keyword evidence="3 11" id="KW-0328">Glycosyltransferase</keyword>
<evidence type="ECO:0000256" key="7">
    <source>
        <dbReference type="ARBA" id="ARBA00022984"/>
    </source>
</evidence>
<feature type="domain" description="Glycosyl transferase family 51" evidence="13">
    <location>
        <begin position="57"/>
        <end position="224"/>
    </location>
</feature>
<dbReference type="InterPro" id="IPR011812">
    <property type="entry name" value="Pep_trsgly"/>
</dbReference>
<dbReference type="InterPro" id="IPR036950">
    <property type="entry name" value="PBP_transglycosylase"/>
</dbReference>
<keyword evidence="10 11" id="KW-0961">Cell wall biogenesis/degradation</keyword>
<keyword evidence="4 11" id="KW-0808">Transferase</keyword>
<evidence type="ECO:0000256" key="11">
    <source>
        <dbReference type="HAMAP-Rule" id="MF_00766"/>
    </source>
</evidence>
<dbReference type="SUPFAM" id="SSF53955">
    <property type="entry name" value="Lysozyme-like"/>
    <property type="match status" value="1"/>
</dbReference>
<dbReference type="RefSeq" id="WP_235641549.1">
    <property type="nucleotide sequence ID" value="NZ_FZOC01000003.1"/>
</dbReference>
<dbReference type="AlphaFoldDB" id="A0A238ZW94"/>
<comment type="pathway">
    <text evidence="11">Cell wall biogenesis; peptidoglycan biosynthesis.</text>
</comment>
<keyword evidence="7 11" id="KW-0573">Peptidoglycan synthesis</keyword>
<dbReference type="NCBIfam" id="TIGR02070">
    <property type="entry name" value="mono_pep_trsgly"/>
    <property type="match status" value="1"/>
</dbReference>
<reference evidence="14 15" key="1">
    <citation type="submission" date="2017-06" db="EMBL/GenBank/DDBJ databases">
        <authorList>
            <person name="Kim H.J."/>
            <person name="Triplett B.A."/>
        </authorList>
    </citation>
    <scope>NUCLEOTIDE SEQUENCE [LARGE SCALE GENOMIC DNA]</scope>
    <source>
        <strain evidence="14 15">DSM 13116</strain>
    </source>
</reference>
<organism evidence="14 15">
    <name type="scientific">Humidesulfovibrio mexicanus</name>
    <dbReference type="NCBI Taxonomy" id="147047"/>
    <lineage>
        <taxon>Bacteria</taxon>
        <taxon>Pseudomonadati</taxon>
        <taxon>Thermodesulfobacteriota</taxon>
        <taxon>Desulfovibrionia</taxon>
        <taxon>Desulfovibrionales</taxon>
        <taxon>Desulfovibrionaceae</taxon>
        <taxon>Humidesulfovibrio</taxon>
    </lineage>
</organism>
<sequence length="304" mass="32985">MRKPILTVAGLALLAALAYLASFFVYPDVGALAKKNPGKTAFMEWREAQWAEKGEKKKITQRWVPLSRVSPLLVKAVLIGEDDKFYHHEGFDYEALEQAFEKNLKEGRFAAGASTISQQLTKNLFLSPEKSLTRKAKEAILTWRMERTLSKRRILELYVNVAEWGDGIFGVEAASRHYFQKPASQLTSMEAARLAAVLPNPIRFNPVGSQRYVTFRANLIHSIMVRRGIAVAGFQEVMEGKDEPAEPAEPLGPGEPHNATGPGEPAGASVGSEGNRGDAPAAPDAVAAPPSATGQLPAGPPTTP</sequence>
<keyword evidence="9 11" id="KW-0472">Membrane</keyword>
<dbReference type="GO" id="GO:0008360">
    <property type="term" value="P:regulation of cell shape"/>
    <property type="evidence" value="ECO:0007669"/>
    <property type="project" value="UniProtKB-KW"/>
</dbReference>
<evidence type="ECO:0000256" key="6">
    <source>
        <dbReference type="ARBA" id="ARBA00022960"/>
    </source>
</evidence>
<evidence type="ECO:0000256" key="10">
    <source>
        <dbReference type="ARBA" id="ARBA00023316"/>
    </source>
</evidence>